<reference evidence="1 2" key="2">
    <citation type="submission" date="2018-03" db="EMBL/GenBank/DDBJ databases">
        <title>The ancient ancestry and fast evolution of plastids.</title>
        <authorList>
            <person name="Moore K.R."/>
            <person name="Magnabosco C."/>
            <person name="Momper L."/>
            <person name="Gold D.A."/>
            <person name="Bosak T."/>
            <person name="Fournier G.P."/>
        </authorList>
    </citation>
    <scope>NUCLEOTIDE SEQUENCE [LARGE SCALE GENOMIC DNA]</scope>
    <source>
        <strain evidence="1 2">ULC18</strain>
    </source>
</reference>
<organism evidence="1 2">
    <name type="scientific">Stenomitos frigidus ULC18</name>
    <dbReference type="NCBI Taxonomy" id="2107698"/>
    <lineage>
        <taxon>Bacteria</taxon>
        <taxon>Bacillati</taxon>
        <taxon>Cyanobacteriota</taxon>
        <taxon>Cyanophyceae</taxon>
        <taxon>Leptolyngbyales</taxon>
        <taxon>Leptolyngbyaceae</taxon>
        <taxon>Stenomitos</taxon>
    </lineage>
</organism>
<reference evidence="2" key="1">
    <citation type="submission" date="2018-02" db="EMBL/GenBank/DDBJ databases">
        <authorList>
            <person name="Moore K."/>
            <person name="Momper L."/>
        </authorList>
    </citation>
    <scope>NUCLEOTIDE SEQUENCE [LARGE SCALE GENOMIC DNA]</scope>
    <source>
        <strain evidence="2">ULC18</strain>
    </source>
</reference>
<protein>
    <submittedName>
        <fullName evidence="1">Hydrolase</fullName>
    </submittedName>
</protein>
<dbReference type="PANTHER" id="PTHR48098">
    <property type="entry name" value="ENTEROCHELIN ESTERASE-RELATED"/>
    <property type="match status" value="1"/>
</dbReference>
<evidence type="ECO:0000313" key="1">
    <source>
        <dbReference type="EMBL" id="PSB23756.1"/>
    </source>
</evidence>
<evidence type="ECO:0000313" key="2">
    <source>
        <dbReference type="Proteomes" id="UP000239576"/>
    </source>
</evidence>
<dbReference type="Pfam" id="PF00756">
    <property type="entry name" value="Esterase"/>
    <property type="match status" value="1"/>
</dbReference>
<gene>
    <name evidence="1" type="ORF">C7B82_29950</name>
</gene>
<name>A0A2T1DTA8_9CYAN</name>
<comment type="caution">
    <text evidence="1">The sequence shown here is derived from an EMBL/GenBank/DDBJ whole genome shotgun (WGS) entry which is preliminary data.</text>
</comment>
<dbReference type="InterPro" id="IPR029058">
    <property type="entry name" value="AB_hydrolase_fold"/>
</dbReference>
<dbReference type="InterPro" id="IPR000801">
    <property type="entry name" value="Esterase-like"/>
</dbReference>
<keyword evidence="2" id="KW-1185">Reference proteome</keyword>
<proteinExistence type="predicted"/>
<dbReference type="Proteomes" id="UP000239576">
    <property type="component" value="Unassembled WGS sequence"/>
</dbReference>
<dbReference type="AlphaFoldDB" id="A0A2T1DTA8"/>
<dbReference type="Gene3D" id="3.40.50.1820">
    <property type="entry name" value="alpha/beta hydrolase"/>
    <property type="match status" value="1"/>
</dbReference>
<dbReference type="SUPFAM" id="SSF53474">
    <property type="entry name" value="alpha/beta-Hydrolases"/>
    <property type="match status" value="1"/>
</dbReference>
<dbReference type="PANTHER" id="PTHR48098:SF6">
    <property type="entry name" value="FERRI-BACILLIBACTIN ESTERASE BESA"/>
    <property type="match status" value="1"/>
</dbReference>
<dbReference type="InterPro" id="IPR050583">
    <property type="entry name" value="Mycobacterial_A85_antigen"/>
</dbReference>
<dbReference type="OrthoDB" id="9784036at2"/>
<keyword evidence="1" id="KW-0378">Hydrolase</keyword>
<accession>A0A2T1DTA8</accession>
<dbReference type="EMBL" id="PVWK01000159">
    <property type="protein sequence ID" value="PSB23756.1"/>
    <property type="molecule type" value="Genomic_DNA"/>
</dbReference>
<dbReference type="GO" id="GO:0016787">
    <property type="term" value="F:hydrolase activity"/>
    <property type="evidence" value="ECO:0007669"/>
    <property type="project" value="UniProtKB-KW"/>
</dbReference>
<sequence>MGIIKIIRDFRSDVENMTRTIRIFTPDAYTQHPEQSFPVLYMFDGQNVFSHPESAMFDTWCANTTMEALVKDGSTRPWIIVAIDSTRDRMIEYSPWLGGRGDLCAQFVVNQLKPYIDKTYRTLPQAQWTGVMGSSMGGLISLYIGKKYAKTVGRIGGLSPALMWGGDQMFKLWDHRSDIWSKIYLYVGSQEQYSFYGVWLDYVPITQNFYNQLKRLGYSDHEVHFLLANGESHYETSWQRRLPEIWRWLLEG</sequence>